<evidence type="ECO:0000313" key="1">
    <source>
        <dbReference type="EMBL" id="MVT40857.1"/>
    </source>
</evidence>
<gene>
    <name evidence="1" type="ORF">GO495_09730</name>
</gene>
<dbReference type="OrthoDB" id="947552at2"/>
<evidence type="ECO:0000313" key="2">
    <source>
        <dbReference type="Proteomes" id="UP000468388"/>
    </source>
</evidence>
<dbReference type="AlphaFoldDB" id="A0A6N8J6J5"/>
<dbReference type="Proteomes" id="UP000468388">
    <property type="component" value="Unassembled WGS sequence"/>
</dbReference>
<dbReference type="EMBL" id="WRXO01000002">
    <property type="protein sequence ID" value="MVT40857.1"/>
    <property type="molecule type" value="Genomic_DNA"/>
</dbReference>
<reference evidence="1 2" key="1">
    <citation type="submission" date="2019-12" db="EMBL/GenBank/DDBJ databases">
        <title>The draft genomic sequence of strain Chitinophaga oryziterrae JCM 16595.</title>
        <authorList>
            <person name="Zhang X."/>
        </authorList>
    </citation>
    <scope>NUCLEOTIDE SEQUENCE [LARGE SCALE GENOMIC DNA]</scope>
    <source>
        <strain evidence="1 2">JCM 16595</strain>
    </source>
</reference>
<name>A0A6N8J6J5_9BACT</name>
<organism evidence="1 2">
    <name type="scientific">Chitinophaga oryziterrae</name>
    <dbReference type="NCBI Taxonomy" id="1031224"/>
    <lineage>
        <taxon>Bacteria</taxon>
        <taxon>Pseudomonadati</taxon>
        <taxon>Bacteroidota</taxon>
        <taxon>Chitinophagia</taxon>
        <taxon>Chitinophagales</taxon>
        <taxon>Chitinophagaceae</taxon>
        <taxon>Chitinophaga</taxon>
    </lineage>
</organism>
<sequence>MADREHYNVTPEVKKKRINFYFESVGKDNFTKAIKYALLSLKLEGRFVYNLGFGDYDDEKETLSDTVINNNGDVYKVFNTVLTTVPLFFEKNPDAILWVEGSDNDPAYLNACKLSCKKKCTDKCRNEGRRIALYCRFVDRNYSTLSKEYIFEGGFEYEGEILIEAYEIGKAYSMILVYKRN</sequence>
<dbReference type="InterPro" id="IPR053865">
    <property type="entry name" value="DUF6934"/>
</dbReference>
<dbReference type="Pfam" id="PF22028">
    <property type="entry name" value="DUF6934"/>
    <property type="match status" value="1"/>
</dbReference>
<proteinExistence type="predicted"/>
<dbReference type="RefSeq" id="WP_157299489.1">
    <property type="nucleotide sequence ID" value="NZ_BAAAZB010000010.1"/>
</dbReference>
<comment type="caution">
    <text evidence="1">The sequence shown here is derived from an EMBL/GenBank/DDBJ whole genome shotgun (WGS) entry which is preliminary data.</text>
</comment>
<accession>A0A6N8J6J5</accession>
<protein>
    <submittedName>
        <fullName evidence="1">Uncharacterized protein</fullName>
    </submittedName>
</protein>
<keyword evidence="2" id="KW-1185">Reference proteome</keyword>